<organism evidence="2 3">
    <name type="scientific">Nostoc azollae (strain 0708)</name>
    <name type="common">Anabaena azollae (strain 0708)</name>
    <dbReference type="NCBI Taxonomy" id="551115"/>
    <lineage>
        <taxon>Bacteria</taxon>
        <taxon>Bacillati</taxon>
        <taxon>Cyanobacteriota</taxon>
        <taxon>Cyanophyceae</taxon>
        <taxon>Nostocales</taxon>
        <taxon>Nostocaceae</taxon>
        <taxon>Trichormus</taxon>
    </lineage>
</organism>
<evidence type="ECO:0000313" key="2">
    <source>
        <dbReference type="EMBL" id="ADI64693.1"/>
    </source>
</evidence>
<dbReference type="EMBL" id="CP002059">
    <property type="protein sequence ID" value="ADI64693.1"/>
    <property type="molecule type" value="Genomic_DNA"/>
</dbReference>
<feature type="transmembrane region" description="Helical" evidence="1">
    <location>
        <begin position="12"/>
        <end position="34"/>
    </location>
</feature>
<proteinExistence type="predicted"/>
<keyword evidence="1" id="KW-1133">Transmembrane helix</keyword>
<protein>
    <submittedName>
        <fullName evidence="2">Uncharacterized protein</fullName>
    </submittedName>
</protein>
<dbReference type="Proteomes" id="UP000001511">
    <property type="component" value="Chromosome"/>
</dbReference>
<dbReference type="HOGENOM" id="CLU_2753872_0_0_3"/>
<dbReference type="AlphaFoldDB" id="D7E0N7"/>
<accession>D7E0N7</accession>
<gene>
    <name evidence="2" type="ordered locus">Aazo_2852</name>
</gene>
<keyword evidence="3" id="KW-1185">Reference proteome</keyword>
<dbReference type="STRING" id="551115.Aazo_2852"/>
<evidence type="ECO:0000313" key="3">
    <source>
        <dbReference type="Proteomes" id="UP000001511"/>
    </source>
</evidence>
<sequence>MERLHKGSRYRIFNFWRCLLLMMNLLCICIYLLSHEDTQILFFLGSLYINIQVNHNLKNININSHQILLI</sequence>
<reference evidence="2 3" key="1">
    <citation type="journal article" date="2010" name="PLoS ONE">
        <title>Genome erosion in a nitrogen-fixing vertically transmitted endosymbiotic multicellular cyanobacterium.</title>
        <authorList>
            <person name="Ran L."/>
            <person name="Larsson J."/>
            <person name="Vigil-Stenman T."/>
            <person name="Nylander J.A."/>
            <person name="Ininbergs K."/>
            <person name="Zheng W.W."/>
            <person name="Lapidus A."/>
            <person name="Lowry S."/>
            <person name="Haselkorn R."/>
            <person name="Bergman B."/>
        </authorList>
    </citation>
    <scope>NUCLEOTIDE SEQUENCE [LARGE SCALE GENOMIC DNA]</scope>
    <source>
        <strain evidence="2 3">0708</strain>
    </source>
</reference>
<keyword evidence="1" id="KW-0472">Membrane</keyword>
<name>D7E0N7_NOSA0</name>
<keyword evidence="1" id="KW-0812">Transmembrane</keyword>
<dbReference type="KEGG" id="naz:Aazo_2852"/>
<evidence type="ECO:0000256" key="1">
    <source>
        <dbReference type="SAM" id="Phobius"/>
    </source>
</evidence>